<dbReference type="KEGG" id="wct:WS74_1297"/>
<reference evidence="10" key="2">
    <citation type="submission" date="2014-08" db="EMBL/GenBank/DDBJ databases">
        <title>Complete genome of Weissella ceti strain WS74 isolated from diseased rainbow trout in Brazil.</title>
        <authorList>
            <person name="Figueiredo H.C.P."/>
            <person name="Leal C.A.G."/>
            <person name="Pereira F.L."/>
            <person name="Soares S.C."/>
            <person name="Dorella F.A."/>
            <person name="Carvalho A.F."/>
            <person name="Azevedo V.A.C."/>
        </authorList>
    </citation>
    <scope>NUCLEOTIDE SEQUENCE [LARGE SCALE GENOMIC DNA]</scope>
    <source>
        <strain evidence="10">WS74</strain>
    </source>
</reference>
<evidence type="ECO:0000256" key="1">
    <source>
        <dbReference type="ARBA" id="ARBA00004496"/>
    </source>
</evidence>
<reference evidence="9 10" key="1">
    <citation type="journal article" date="2014" name="Genome Announc.">
        <title>Complete Genome Sequences of Fish Pathogenic Weissella ceti Strains WS74 and WS105.</title>
        <authorList>
            <person name="Figueiredo H.C."/>
            <person name="Leal C.A."/>
            <person name="Dorella F.A."/>
            <person name="Carvalho A.F."/>
            <person name="Soares S.C."/>
            <person name="Pereira F.L."/>
            <person name="Azevedo V.A."/>
        </authorList>
    </citation>
    <scope>NUCLEOTIDE SEQUENCE [LARGE SCALE GENOMIC DNA]</scope>
    <source>
        <strain evidence="9 10">WS74</strain>
    </source>
</reference>
<dbReference type="Gene3D" id="2.70.70.10">
    <property type="entry name" value="Glucose Permease (Domain IIA)"/>
    <property type="match status" value="1"/>
</dbReference>
<dbReference type="EMBL" id="CP009223">
    <property type="protein sequence ID" value="AIM63546.1"/>
    <property type="molecule type" value="Genomic_DNA"/>
</dbReference>
<dbReference type="Proteomes" id="UP000029079">
    <property type="component" value="Chromosome"/>
</dbReference>
<dbReference type="PANTHER" id="PTHR45008">
    <property type="entry name" value="PTS SYSTEM GLUCOSE-SPECIFIC EIIA COMPONENT"/>
    <property type="match status" value="1"/>
</dbReference>
<dbReference type="FunFam" id="2.70.70.10:FF:000001">
    <property type="entry name" value="PTS system glucose-specific IIA component"/>
    <property type="match status" value="1"/>
</dbReference>
<dbReference type="SUPFAM" id="SSF51261">
    <property type="entry name" value="Duplicated hybrid motif"/>
    <property type="match status" value="1"/>
</dbReference>
<evidence type="ECO:0000313" key="10">
    <source>
        <dbReference type="Proteomes" id="UP000029079"/>
    </source>
</evidence>
<feature type="domain" description="PTS EIIA type-1" evidence="8">
    <location>
        <begin position="32"/>
        <end position="134"/>
    </location>
</feature>
<gene>
    <name evidence="9" type="ORF">WS74_1297</name>
</gene>
<evidence type="ECO:0000256" key="5">
    <source>
        <dbReference type="ARBA" id="ARBA00022679"/>
    </source>
</evidence>
<dbReference type="KEGG" id="wci:WS105_1292"/>
<dbReference type="PATRIC" id="fig|759620.7.peg.1246"/>
<keyword evidence="3" id="KW-0813">Transport</keyword>
<evidence type="ECO:0000256" key="4">
    <source>
        <dbReference type="ARBA" id="ARBA00022597"/>
    </source>
</evidence>
<organism evidence="9 10">
    <name type="scientific">Weissella ceti</name>
    <dbReference type="NCBI Taxonomy" id="759620"/>
    <lineage>
        <taxon>Bacteria</taxon>
        <taxon>Bacillati</taxon>
        <taxon>Bacillota</taxon>
        <taxon>Bacilli</taxon>
        <taxon>Lactobacillales</taxon>
        <taxon>Lactobacillaceae</taxon>
        <taxon>Weissella</taxon>
    </lineage>
</organism>
<dbReference type="RefSeq" id="WP_009765170.1">
    <property type="nucleotide sequence ID" value="NZ_CP009223.1"/>
</dbReference>
<dbReference type="GO" id="GO:0005886">
    <property type="term" value="C:plasma membrane"/>
    <property type="evidence" value="ECO:0007669"/>
    <property type="project" value="UniProtKB-SubCell"/>
</dbReference>
<comment type="subcellular location">
    <subcellularLocation>
        <location evidence="2">Cell membrane</location>
        <topology evidence="2">Multi-pass membrane protein</topology>
    </subcellularLocation>
    <subcellularLocation>
        <location evidence="1">Cytoplasm</location>
    </subcellularLocation>
</comment>
<dbReference type="GO" id="GO:0005737">
    <property type="term" value="C:cytoplasm"/>
    <property type="evidence" value="ECO:0007669"/>
    <property type="project" value="UniProtKB-SubCell"/>
</dbReference>
<keyword evidence="10" id="KW-1185">Reference proteome</keyword>
<dbReference type="NCBIfam" id="TIGR00830">
    <property type="entry name" value="PTBA"/>
    <property type="match status" value="1"/>
</dbReference>
<name>A0A075U0T7_9LACO</name>
<keyword evidence="5" id="KW-0808">Transferase</keyword>
<dbReference type="GO" id="GO:0016301">
    <property type="term" value="F:kinase activity"/>
    <property type="evidence" value="ECO:0007669"/>
    <property type="project" value="UniProtKB-KW"/>
</dbReference>
<evidence type="ECO:0000256" key="3">
    <source>
        <dbReference type="ARBA" id="ARBA00022448"/>
    </source>
</evidence>
<dbReference type="OrthoDB" id="9769191at2"/>
<evidence type="ECO:0000256" key="6">
    <source>
        <dbReference type="ARBA" id="ARBA00022683"/>
    </source>
</evidence>
<keyword evidence="6" id="KW-0598">Phosphotransferase system</keyword>
<dbReference type="AlphaFoldDB" id="A0A075U0T7"/>
<proteinExistence type="predicted"/>
<evidence type="ECO:0000256" key="2">
    <source>
        <dbReference type="ARBA" id="ARBA00004651"/>
    </source>
</evidence>
<dbReference type="KEGG" id="wce:WS08_1227"/>
<dbReference type="InterPro" id="IPR050890">
    <property type="entry name" value="PTS_EIIA_component"/>
</dbReference>
<dbReference type="PROSITE" id="PS51093">
    <property type="entry name" value="PTS_EIIA_TYPE_1"/>
    <property type="match status" value="1"/>
</dbReference>
<evidence type="ECO:0000256" key="7">
    <source>
        <dbReference type="ARBA" id="ARBA00022777"/>
    </source>
</evidence>
<keyword evidence="4" id="KW-0762">Sugar transport</keyword>
<accession>A0A075U0T7</accession>
<keyword evidence="7" id="KW-0418">Kinase</keyword>
<dbReference type="GO" id="GO:0009401">
    <property type="term" value="P:phosphoenolpyruvate-dependent sugar phosphotransferase system"/>
    <property type="evidence" value="ECO:0007669"/>
    <property type="project" value="UniProtKB-KW"/>
</dbReference>
<evidence type="ECO:0000259" key="8">
    <source>
        <dbReference type="PROSITE" id="PS51093"/>
    </source>
</evidence>
<dbReference type="InterPro" id="IPR001127">
    <property type="entry name" value="PTS_EIIA_1_perm"/>
</dbReference>
<protein>
    <submittedName>
        <fullName evidence="9">PTS family glucose/glucoside (Glc) portercomponent IIA</fullName>
    </submittedName>
</protein>
<evidence type="ECO:0000313" key="9">
    <source>
        <dbReference type="EMBL" id="AIM63546.1"/>
    </source>
</evidence>
<dbReference type="PROSITE" id="PS00371">
    <property type="entry name" value="PTS_EIIA_TYPE_1_HIS"/>
    <property type="match status" value="1"/>
</dbReference>
<sequence length="161" mass="16638">MFGFGKKKDVVVDDKLYAPVNGTVIDLTVVPDPVFSGKLMGDGFAIEPTSARVVSPVSGEVTMVQGHALGFKRADGLEILMHMGIDTVSLDGAPFEMMVKEGDVVEAGEAVANVDWDQITAAGLPTTTMIVITNTADKLAALNVTTGDVTAGAIVGEATAN</sequence>
<dbReference type="STRING" id="759620.WS105_1292"/>
<dbReference type="Pfam" id="PF00358">
    <property type="entry name" value="PTS_EIIA_1"/>
    <property type="match status" value="1"/>
</dbReference>
<dbReference type="InterPro" id="IPR011055">
    <property type="entry name" value="Dup_hybrid_motif"/>
</dbReference>
<dbReference type="PANTHER" id="PTHR45008:SF1">
    <property type="entry name" value="PTS SYSTEM GLUCOSE-SPECIFIC EIIA COMPONENT"/>
    <property type="match status" value="1"/>
</dbReference>